<dbReference type="GO" id="GO:0045944">
    <property type="term" value="P:positive regulation of transcription by RNA polymerase II"/>
    <property type="evidence" value="ECO:0007669"/>
    <property type="project" value="TreeGrafter"/>
</dbReference>
<evidence type="ECO:0000313" key="5">
    <source>
        <dbReference type="Proteomes" id="UP000020467"/>
    </source>
</evidence>
<dbReference type="Pfam" id="PF11951">
    <property type="entry name" value="Fungal_trans_2"/>
    <property type="match status" value="1"/>
</dbReference>
<dbReference type="GO" id="GO:0005634">
    <property type="term" value="C:nucleus"/>
    <property type="evidence" value="ECO:0007669"/>
    <property type="project" value="TreeGrafter"/>
</dbReference>
<dbReference type="AlphaFoldDB" id="A0A010RKW5"/>
<reference evidence="4 5" key="1">
    <citation type="submission" date="2014-02" db="EMBL/GenBank/DDBJ databases">
        <title>The genome sequence of Colletotrichum fioriniae PJ7.</title>
        <authorList>
            <person name="Baroncelli R."/>
            <person name="Thon M.R."/>
        </authorList>
    </citation>
    <scope>NUCLEOTIDE SEQUENCE [LARGE SCALE GENOMIC DNA]</scope>
    <source>
        <strain evidence="4 5">PJ7</strain>
    </source>
</reference>
<comment type="caution">
    <text evidence="4">The sequence shown here is derived from an EMBL/GenBank/DDBJ whole genome shotgun (WGS) entry which is preliminary data.</text>
</comment>
<dbReference type="OrthoDB" id="407832at2759"/>
<name>A0A010RKW5_9PEZI</name>
<comment type="subcellular location">
    <subcellularLocation>
        <location evidence="1">Nucleus</location>
    </subcellularLocation>
</comment>
<dbReference type="KEGG" id="cfj:CFIO01_13213"/>
<feature type="non-terminal residue" evidence="4">
    <location>
        <position position="1"/>
    </location>
</feature>
<proteinExistence type="predicted"/>
<evidence type="ECO:0000256" key="2">
    <source>
        <dbReference type="ARBA" id="ARBA00023242"/>
    </source>
</evidence>
<evidence type="ECO:0000256" key="3">
    <source>
        <dbReference type="SAM" id="MobiDB-lite"/>
    </source>
</evidence>
<evidence type="ECO:0000313" key="4">
    <source>
        <dbReference type="EMBL" id="EXF81081.1"/>
    </source>
</evidence>
<dbReference type="eggNOG" id="ENOG502RNYP">
    <property type="taxonomic scope" value="Eukaryota"/>
</dbReference>
<gene>
    <name evidence="4" type="ORF">CFIO01_13213</name>
</gene>
<sequence length="384" mass="42375">NTCRVRKVKSNEPQTPFPSPSNPRKALQNPSIARYFSHYIADIAPWYDLSDASLTFAASLPEAALESSLPFAAILALSAVHTSRTTAPSARTAAEFYHGHCIRLLIGLTAEEYDNDERTQGLALASVCLLRSHFGMEVAETDTEAEEVDPNRHLQGAYSLAAYHTPQTDYFGSNLREAGFWNYLREDITFSLFRRCPLKIDLSQVPLALPMTGARNDQDYLNAITLILGRIINTCFVGSDSVTEELWSSLSHLLREWRKSLPSRFEPFSTAERGLGLALPSIWLLRDHHAGALHYQLVATTILCIQANPQQLSSLRSTLDGRLGPEDTKDHILEHLALDVCGVAFTTNTPSVQVNAFGPIAFCKAPGPGLSAHDSSEQKPRDRS</sequence>
<dbReference type="EMBL" id="JARH01000390">
    <property type="protein sequence ID" value="EXF81081.1"/>
    <property type="molecule type" value="Genomic_DNA"/>
</dbReference>
<evidence type="ECO:0008006" key="6">
    <source>
        <dbReference type="Google" id="ProtNLM"/>
    </source>
</evidence>
<protein>
    <recommendedName>
        <fullName evidence="6">Transcription factor domain-containing protein</fullName>
    </recommendedName>
</protein>
<accession>A0A010RKW5</accession>
<keyword evidence="5" id="KW-1185">Reference proteome</keyword>
<dbReference type="Proteomes" id="UP000020467">
    <property type="component" value="Unassembled WGS sequence"/>
</dbReference>
<feature type="region of interest" description="Disordered" evidence="3">
    <location>
        <begin position="1"/>
        <end position="26"/>
    </location>
</feature>
<dbReference type="InterPro" id="IPR021858">
    <property type="entry name" value="Fun_TF"/>
</dbReference>
<organism evidence="4 5">
    <name type="scientific">Colletotrichum fioriniae PJ7</name>
    <dbReference type="NCBI Taxonomy" id="1445577"/>
    <lineage>
        <taxon>Eukaryota</taxon>
        <taxon>Fungi</taxon>
        <taxon>Dikarya</taxon>
        <taxon>Ascomycota</taxon>
        <taxon>Pezizomycotina</taxon>
        <taxon>Sordariomycetes</taxon>
        <taxon>Hypocreomycetidae</taxon>
        <taxon>Glomerellales</taxon>
        <taxon>Glomerellaceae</taxon>
        <taxon>Colletotrichum</taxon>
        <taxon>Colletotrichum acutatum species complex</taxon>
    </lineage>
</organism>
<keyword evidence="2" id="KW-0539">Nucleus</keyword>
<dbReference type="GO" id="GO:0000976">
    <property type="term" value="F:transcription cis-regulatory region binding"/>
    <property type="evidence" value="ECO:0007669"/>
    <property type="project" value="TreeGrafter"/>
</dbReference>
<dbReference type="GO" id="GO:0003700">
    <property type="term" value="F:DNA-binding transcription factor activity"/>
    <property type="evidence" value="ECO:0007669"/>
    <property type="project" value="TreeGrafter"/>
</dbReference>
<evidence type="ECO:0000256" key="1">
    <source>
        <dbReference type="ARBA" id="ARBA00004123"/>
    </source>
</evidence>
<dbReference type="HOGENOM" id="CLU_008719_0_1_1"/>
<dbReference type="PANTHER" id="PTHR37534">
    <property type="entry name" value="TRANSCRIPTIONAL ACTIVATOR PROTEIN UGA3"/>
    <property type="match status" value="1"/>
</dbReference>
<dbReference type="PANTHER" id="PTHR37534:SF2">
    <property type="entry name" value="N-ACETYLTRANSFERASE DOMAIN-CONTAINING PROTEIN"/>
    <property type="match status" value="1"/>
</dbReference>